<accession>G0QR68</accession>
<dbReference type="InParanoid" id="G0QR68"/>
<dbReference type="EMBL" id="GL983731">
    <property type="protein sequence ID" value="EGR32285.1"/>
    <property type="molecule type" value="Genomic_DNA"/>
</dbReference>
<dbReference type="Pfam" id="PF04811">
    <property type="entry name" value="Sec23_trunk"/>
    <property type="match status" value="1"/>
</dbReference>
<sequence>MQFASKYFFKKSSKQDTFLKSNIQKEEENQLDTNVVQITFENTKESEKNIVLGDPIYCQQCQSILNKYSKLEKTIQENLQKWICEFCSHQNLIKIEQEEIPCQEETIYLLQGPLEQNKDQKNEDISVVFVIDISGSMSVTCKIENKEALKYKHNTKVCNEEFEALKQFMDPEDVQQYIQMYNQSQQFISRKQCVVAAIQQQLDDISEQFPNRKIGLIVFNDDVTIFGSGDKNIPPLVITGDKLQQEEIIYQICKENSEKMLNLKAQDCKENLINVFQNLKETGRTALGPALISALGLLSKQNKGSLIILCTDGLANIGVGAFDQQQHSQVFYENIKQIAVENDTVINVISIKGEGCKLDILGQLADKTGGNVTRVDPENIHKDFANILEDEVVAFKASMKIYIKNIMKFRNLDEQNDILERNGSVCIKQMGNVTLKTVQTFEYMSKSDEELQQEKLQINEKEKKYLFRLKSNIRIKMDKLL</sequence>
<proteinExistence type="inferred from homology"/>
<dbReference type="SUPFAM" id="SSF82919">
    <property type="entry name" value="Zn-finger domain of Sec23/24"/>
    <property type="match status" value="1"/>
</dbReference>
<dbReference type="GO" id="GO:0090110">
    <property type="term" value="P:COPII-coated vesicle cargo loading"/>
    <property type="evidence" value="ECO:0007669"/>
    <property type="project" value="TreeGrafter"/>
</dbReference>
<dbReference type="SUPFAM" id="SSF53300">
    <property type="entry name" value="vWA-like"/>
    <property type="match status" value="1"/>
</dbReference>
<dbReference type="PROSITE" id="PS50234">
    <property type="entry name" value="VWFA"/>
    <property type="match status" value="1"/>
</dbReference>
<dbReference type="InterPro" id="IPR036465">
    <property type="entry name" value="vWFA_dom_sf"/>
</dbReference>
<dbReference type="STRING" id="857967.G0QR68"/>
<dbReference type="eggNOG" id="ENOG502RH4Z">
    <property type="taxonomic scope" value="Eukaryota"/>
</dbReference>
<dbReference type="Gene3D" id="2.30.30.380">
    <property type="entry name" value="Zn-finger domain of Sec23/24"/>
    <property type="match status" value="1"/>
</dbReference>
<evidence type="ECO:0000256" key="1">
    <source>
        <dbReference type="ARBA" id="ARBA00008334"/>
    </source>
</evidence>
<organism evidence="3 4">
    <name type="scientific">Ichthyophthirius multifiliis</name>
    <name type="common">White spot disease agent</name>
    <name type="synonym">Ich</name>
    <dbReference type="NCBI Taxonomy" id="5932"/>
    <lineage>
        <taxon>Eukaryota</taxon>
        <taxon>Sar</taxon>
        <taxon>Alveolata</taxon>
        <taxon>Ciliophora</taxon>
        <taxon>Intramacronucleata</taxon>
        <taxon>Oligohymenophorea</taxon>
        <taxon>Hymenostomatida</taxon>
        <taxon>Ophryoglenina</taxon>
        <taxon>Ichthyophthirius</taxon>
    </lineage>
</organism>
<evidence type="ECO:0000259" key="2">
    <source>
        <dbReference type="PROSITE" id="PS50234"/>
    </source>
</evidence>
<dbReference type="GO" id="GO:0070971">
    <property type="term" value="C:endoplasmic reticulum exit site"/>
    <property type="evidence" value="ECO:0007669"/>
    <property type="project" value="TreeGrafter"/>
</dbReference>
<dbReference type="GO" id="GO:0030127">
    <property type="term" value="C:COPII vesicle coat"/>
    <property type="evidence" value="ECO:0007669"/>
    <property type="project" value="InterPro"/>
</dbReference>
<dbReference type="GO" id="GO:0008270">
    <property type="term" value="F:zinc ion binding"/>
    <property type="evidence" value="ECO:0007669"/>
    <property type="project" value="InterPro"/>
</dbReference>
<gene>
    <name evidence="3" type="ORF">IMG5_089690</name>
</gene>
<dbReference type="InterPro" id="IPR002035">
    <property type="entry name" value="VWF_A"/>
</dbReference>
<dbReference type="InterPro" id="IPR050550">
    <property type="entry name" value="SEC23_SEC24_subfamily"/>
</dbReference>
<dbReference type="PANTHER" id="PTHR13803">
    <property type="entry name" value="SEC24-RELATED PROTEIN"/>
    <property type="match status" value="1"/>
</dbReference>
<dbReference type="OrthoDB" id="10064214at2759"/>
<name>G0QR68_ICHMU</name>
<reference evidence="3 4" key="1">
    <citation type="submission" date="2011-07" db="EMBL/GenBank/DDBJ databases">
        <authorList>
            <person name="Coyne R."/>
            <person name="Brami D."/>
            <person name="Johnson J."/>
            <person name="Hostetler J."/>
            <person name="Hannick L."/>
            <person name="Clark T."/>
            <person name="Cassidy-Hanley D."/>
            <person name="Inman J."/>
        </authorList>
    </citation>
    <scope>NUCLEOTIDE SEQUENCE [LARGE SCALE GENOMIC DNA]</scope>
    <source>
        <strain evidence="3 4">G5</strain>
    </source>
</reference>
<dbReference type="PANTHER" id="PTHR13803:SF36">
    <property type="entry name" value="TYPE A VON WILLEBRAND FACTOR DOMAIN-CONTAINING PROTEIN"/>
    <property type="match status" value="1"/>
</dbReference>
<dbReference type="AlphaFoldDB" id="G0QR68"/>
<dbReference type="InterPro" id="IPR006896">
    <property type="entry name" value="Sec23/24_trunk_dom"/>
</dbReference>
<dbReference type="GO" id="GO:0000149">
    <property type="term" value="F:SNARE binding"/>
    <property type="evidence" value="ECO:0007669"/>
    <property type="project" value="TreeGrafter"/>
</dbReference>
<dbReference type="GO" id="GO:0006886">
    <property type="term" value="P:intracellular protein transport"/>
    <property type="evidence" value="ECO:0007669"/>
    <property type="project" value="InterPro"/>
</dbReference>
<evidence type="ECO:0000313" key="4">
    <source>
        <dbReference type="Proteomes" id="UP000008983"/>
    </source>
</evidence>
<protein>
    <submittedName>
        <fullName evidence="3">Type A Von Willebrand factor domain protein</fullName>
    </submittedName>
</protein>
<evidence type="ECO:0000313" key="3">
    <source>
        <dbReference type="EMBL" id="EGR32285.1"/>
    </source>
</evidence>
<dbReference type="OMA" id="CYFCQSS"/>
<keyword evidence="4" id="KW-1185">Reference proteome</keyword>
<comment type="similarity">
    <text evidence="1">Belongs to the SEC23/SEC24 family. SEC24 subfamily.</text>
</comment>
<feature type="domain" description="VWFA" evidence="2">
    <location>
        <begin position="126"/>
        <end position="399"/>
    </location>
</feature>
<dbReference type="Gene3D" id="3.40.50.410">
    <property type="entry name" value="von Willebrand factor, type A domain"/>
    <property type="match status" value="1"/>
</dbReference>
<dbReference type="GeneID" id="14908445"/>
<dbReference type="RefSeq" id="XP_004035771.1">
    <property type="nucleotide sequence ID" value="XM_004035723.1"/>
</dbReference>
<dbReference type="InterPro" id="IPR006895">
    <property type="entry name" value="Znf_Sec23_Sec24"/>
</dbReference>
<dbReference type="InterPro" id="IPR036174">
    <property type="entry name" value="Znf_Sec23_Sec24_sf"/>
</dbReference>
<dbReference type="Proteomes" id="UP000008983">
    <property type="component" value="Unassembled WGS sequence"/>
</dbReference>
<dbReference type="Pfam" id="PF04810">
    <property type="entry name" value="zf-Sec23_Sec24"/>
    <property type="match status" value="1"/>
</dbReference>